<dbReference type="InterPro" id="IPR016155">
    <property type="entry name" value="Mopterin_synth/thiamin_S_b"/>
</dbReference>
<dbReference type="InterPro" id="IPR052045">
    <property type="entry name" value="Sulfur_Carrier/Prot_Modifier"/>
</dbReference>
<dbReference type="Proteomes" id="UP001430954">
    <property type="component" value="Unassembled WGS sequence"/>
</dbReference>
<reference evidence="1 2" key="1">
    <citation type="submission" date="2021-09" db="EMBL/GenBank/DDBJ databases">
        <title>Lysobacter sp. 13A isolated from the river sediment.</title>
        <authorList>
            <person name="Liu H."/>
            <person name="Li S."/>
            <person name="Mao S."/>
        </authorList>
    </citation>
    <scope>NUCLEOTIDE SEQUENCE [LARGE SCALE GENOMIC DNA]</scope>
    <source>
        <strain evidence="1 2">13A</strain>
    </source>
</reference>
<evidence type="ECO:0000313" key="2">
    <source>
        <dbReference type="Proteomes" id="UP001430954"/>
    </source>
</evidence>
<accession>A0ABS7T8Z3</accession>
<dbReference type="InterPro" id="IPR012675">
    <property type="entry name" value="Beta-grasp_dom_sf"/>
</dbReference>
<dbReference type="SUPFAM" id="SSF54285">
    <property type="entry name" value="MoaD/ThiS"/>
    <property type="match status" value="1"/>
</dbReference>
<dbReference type="PANTHER" id="PTHR38031">
    <property type="entry name" value="SULFUR CARRIER PROTEIN SLR0821-RELATED"/>
    <property type="match status" value="1"/>
</dbReference>
<evidence type="ECO:0000313" key="1">
    <source>
        <dbReference type="EMBL" id="MBZ4040323.1"/>
    </source>
</evidence>
<organism evidence="1 2">
    <name type="scientific">Novilysobacter selenitireducens</name>
    <dbReference type="NCBI Taxonomy" id="2872639"/>
    <lineage>
        <taxon>Bacteria</taxon>
        <taxon>Pseudomonadati</taxon>
        <taxon>Pseudomonadota</taxon>
        <taxon>Gammaproteobacteria</taxon>
        <taxon>Lysobacterales</taxon>
        <taxon>Lysobacteraceae</taxon>
        <taxon>Novilysobacter</taxon>
    </lineage>
</organism>
<keyword evidence="2" id="KW-1185">Reference proteome</keyword>
<dbReference type="Gene3D" id="3.10.20.30">
    <property type="match status" value="1"/>
</dbReference>
<comment type="caution">
    <text evidence="1">The sequence shown here is derived from an EMBL/GenBank/DDBJ whole genome shotgun (WGS) entry which is preliminary data.</text>
</comment>
<dbReference type="InterPro" id="IPR003749">
    <property type="entry name" value="ThiS/MoaD-like"/>
</dbReference>
<name>A0ABS7T8Z3_9GAMM</name>
<dbReference type="EMBL" id="JAINZW010000006">
    <property type="protein sequence ID" value="MBZ4040323.1"/>
    <property type="molecule type" value="Genomic_DNA"/>
</dbReference>
<gene>
    <name evidence="1" type="ORF">K6753_12365</name>
</gene>
<dbReference type="PANTHER" id="PTHR38031:SF1">
    <property type="entry name" value="SULFUR CARRIER PROTEIN CYSO"/>
    <property type="match status" value="1"/>
</dbReference>
<dbReference type="Pfam" id="PF02597">
    <property type="entry name" value="ThiS"/>
    <property type="match status" value="1"/>
</dbReference>
<sequence>MEMPKVVLASALARWLPDAQGASGEVALDVSGATVGAVLDDLFARHAALRGYVLDEHGAVRHHVAVFVDGQAIGDKRRLDQPVAPGGEVYVMQALSGG</sequence>
<proteinExistence type="predicted"/>
<protein>
    <submittedName>
        <fullName evidence="1">MoaD/ThiS family protein</fullName>
    </submittedName>
</protein>